<dbReference type="AlphaFoldDB" id="A0A0G0W7I8"/>
<dbReference type="GO" id="GO:0004527">
    <property type="term" value="F:exonuclease activity"/>
    <property type="evidence" value="ECO:0007669"/>
    <property type="project" value="UniProtKB-KW"/>
</dbReference>
<keyword evidence="2" id="KW-0540">Nuclease</keyword>
<dbReference type="InterPro" id="IPR041636">
    <property type="entry name" value="RNase_J_C"/>
</dbReference>
<dbReference type="InterPro" id="IPR001279">
    <property type="entry name" value="Metallo-B-lactamas"/>
</dbReference>
<dbReference type="PANTHER" id="PTHR43694">
    <property type="entry name" value="RIBONUCLEASE J"/>
    <property type="match status" value="1"/>
</dbReference>
<dbReference type="GO" id="GO:0003723">
    <property type="term" value="F:RNA binding"/>
    <property type="evidence" value="ECO:0007669"/>
    <property type="project" value="UniProtKB-KW"/>
</dbReference>
<evidence type="ECO:0000256" key="3">
    <source>
        <dbReference type="ARBA" id="ARBA00022839"/>
    </source>
</evidence>
<organism evidence="6 7">
    <name type="scientific">Candidatus Woesebacteria bacterium GW2011_GWA2_40_7b</name>
    <dbReference type="NCBI Taxonomy" id="1618563"/>
    <lineage>
        <taxon>Bacteria</taxon>
        <taxon>Candidatus Woeseibacteriota</taxon>
    </lineage>
</organism>
<dbReference type="PANTHER" id="PTHR43694:SF1">
    <property type="entry name" value="RIBONUCLEASE J"/>
    <property type="match status" value="1"/>
</dbReference>
<dbReference type="PATRIC" id="fig|1618563.3.peg.140"/>
<keyword evidence="3" id="KW-0269">Exonuclease</keyword>
<dbReference type="InterPro" id="IPR036866">
    <property type="entry name" value="RibonucZ/Hydroxyglut_hydro"/>
</dbReference>
<keyword evidence="1" id="KW-0963">Cytoplasm</keyword>
<sequence>MNSLKFIALSGTTDVTENLYVYEYGNDMIVVDCGVGFPDSEMFGVDLVIPDFTYIIQNKQKLRGILISHGHEDHLGALPFLLKDVNVPIYSTKLVAGFIQDKFDDYGMRGVQLKVFDPDRDVISLGVFKITPFRVAHSVPDGVGYCIDTPEGKMFHVPDYKFDWTPVDGRPFDVGKVASLASSGALALASDSLGASNPGYTESEKAIEERIENVSREAKGKIYFTTISSNISRMQQMINAAGHLGRKVVLIGRSIEKKAEIARDLRFLFFPEGVVVRSKQAAKFRPDQLVYIISGCYGQPGSALYRLALGQHDYLSIGKGDAVIFSADPGPPGSKNSIDFLVDKFIESDVDVHYYDMQEDLHVSGHGSQKDIEMLFALVKPKYFIPIGGTIRHMRAYGLIAQSMGAKESDTLALKDGDIVEFSGQNARRSGHIHVKSVLVDGLGIGDVGNTVLRDRHILSKEGIVIALVHFDRNEKVIMDVPELLSRGFVFEQKYGKILDDASRDLVGEFQRRKVKDVNVIRNTAIDFLEKYFYEKTRRRPMILPVVVEV</sequence>
<dbReference type="Gene3D" id="3.40.50.10710">
    <property type="entry name" value="Metallo-hydrolase/oxidoreductase"/>
    <property type="match status" value="1"/>
</dbReference>
<dbReference type="SUPFAM" id="SSF56281">
    <property type="entry name" value="Metallo-hydrolase/oxidoreductase"/>
    <property type="match status" value="1"/>
</dbReference>
<proteinExistence type="predicted"/>
<dbReference type="NCBIfam" id="TIGR00649">
    <property type="entry name" value="MG423"/>
    <property type="match status" value="1"/>
</dbReference>
<evidence type="ECO:0000259" key="5">
    <source>
        <dbReference type="SMART" id="SM00849"/>
    </source>
</evidence>
<dbReference type="CDD" id="cd07714">
    <property type="entry name" value="RNaseJ_MBL-fold"/>
    <property type="match status" value="1"/>
</dbReference>
<dbReference type="GO" id="GO:0046872">
    <property type="term" value="F:metal ion binding"/>
    <property type="evidence" value="ECO:0007669"/>
    <property type="project" value="InterPro"/>
</dbReference>
<dbReference type="Gene3D" id="3.60.15.10">
    <property type="entry name" value="Ribonuclease Z/Hydroxyacylglutathione hydrolase-like"/>
    <property type="match status" value="1"/>
</dbReference>
<dbReference type="Gene3D" id="3.10.20.580">
    <property type="match status" value="1"/>
</dbReference>
<reference evidence="6 7" key="1">
    <citation type="journal article" date="2015" name="Nature">
        <title>rRNA introns, odd ribosomes, and small enigmatic genomes across a large radiation of phyla.</title>
        <authorList>
            <person name="Brown C.T."/>
            <person name="Hug L.A."/>
            <person name="Thomas B.C."/>
            <person name="Sharon I."/>
            <person name="Castelle C.J."/>
            <person name="Singh A."/>
            <person name="Wilkins M.J."/>
            <person name="Williams K.H."/>
            <person name="Banfield J.F."/>
        </authorList>
    </citation>
    <scope>NUCLEOTIDE SEQUENCE [LARGE SCALE GENOMIC DNA]</scope>
</reference>
<evidence type="ECO:0000256" key="1">
    <source>
        <dbReference type="ARBA" id="ARBA00022490"/>
    </source>
</evidence>
<dbReference type="InterPro" id="IPR055132">
    <property type="entry name" value="RNase_J_b_CASP"/>
</dbReference>
<dbReference type="Pfam" id="PF17770">
    <property type="entry name" value="RNase_J_C"/>
    <property type="match status" value="1"/>
</dbReference>
<name>A0A0G0W7I8_9BACT</name>
<evidence type="ECO:0000313" key="7">
    <source>
        <dbReference type="Proteomes" id="UP000034562"/>
    </source>
</evidence>
<keyword evidence="3" id="KW-0378">Hydrolase</keyword>
<dbReference type="Proteomes" id="UP000034562">
    <property type="component" value="Unassembled WGS sequence"/>
</dbReference>
<keyword evidence="4" id="KW-0694">RNA-binding</keyword>
<dbReference type="EMBL" id="LBZK01000006">
    <property type="protein sequence ID" value="KKR71172.1"/>
    <property type="molecule type" value="Genomic_DNA"/>
</dbReference>
<protein>
    <submittedName>
        <fullName evidence="6">Ribonuclease J 1 RNase J1</fullName>
    </submittedName>
</protein>
<dbReference type="Pfam" id="PF12706">
    <property type="entry name" value="Lactamase_B_2"/>
    <property type="match status" value="1"/>
</dbReference>
<dbReference type="Pfam" id="PF22505">
    <property type="entry name" value="RNase_J_b_CASP"/>
    <property type="match status" value="1"/>
</dbReference>
<evidence type="ECO:0000313" key="6">
    <source>
        <dbReference type="EMBL" id="KKR71172.1"/>
    </source>
</evidence>
<evidence type="ECO:0000256" key="4">
    <source>
        <dbReference type="ARBA" id="ARBA00022884"/>
    </source>
</evidence>
<accession>A0A0G0W7I8</accession>
<dbReference type="STRING" id="1618563.UU12_C0006G0001"/>
<dbReference type="InterPro" id="IPR004613">
    <property type="entry name" value="RNase_J"/>
</dbReference>
<dbReference type="InterPro" id="IPR042173">
    <property type="entry name" value="RNase_J_2"/>
</dbReference>
<comment type="caution">
    <text evidence="6">The sequence shown here is derived from an EMBL/GenBank/DDBJ whole genome shotgun (WGS) entry which is preliminary data.</text>
</comment>
<feature type="domain" description="Metallo-beta-lactamase" evidence="5">
    <location>
        <begin position="16"/>
        <end position="200"/>
    </location>
</feature>
<evidence type="ECO:0000256" key="2">
    <source>
        <dbReference type="ARBA" id="ARBA00022722"/>
    </source>
</evidence>
<gene>
    <name evidence="6" type="ORF">UU12_C0006G0001</name>
</gene>
<dbReference type="SMART" id="SM00849">
    <property type="entry name" value="Lactamase_B"/>
    <property type="match status" value="1"/>
</dbReference>